<feature type="non-terminal residue" evidence="1">
    <location>
        <position position="69"/>
    </location>
</feature>
<feature type="non-terminal residue" evidence="1">
    <location>
        <position position="1"/>
    </location>
</feature>
<dbReference type="AlphaFoldDB" id="A0A061RJG0"/>
<accession>A0A061RJG0</accession>
<proteinExistence type="predicted"/>
<organism evidence="1">
    <name type="scientific">Tetraselmis sp. GSL018</name>
    <dbReference type="NCBI Taxonomy" id="582737"/>
    <lineage>
        <taxon>Eukaryota</taxon>
        <taxon>Viridiplantae</taxon>
        <taxon>Chlorophyta</taxon>
        <taxon>core chlorophytes</taxon>
        <taxon>Chlorodendrophyceae</taxon>
        <taxon>Chlorodendrales</taxon>
        <taxon>Chlorodendraceae</taxon>
        <taxon>Tetraselmis</taxon>
    </lineage>
</organism>
<dbReference type="EMBL" id="GBEZ01012845">
    <property type="protein sequence ID" value="JAC73082.1"/>
    <property type="molecule type" value="Transcribed_RNA"/>
</dbReference>
<evidence type="ECO:0000313" key="1">
    <source>
        <dbReference type="EMBL" id="JAC73082.1"/>
    </source>
</evidence>
<sequence>SRNSKQRVAVNLYRDKKQPLKRLELKMHSRSHRNLQNSLENKGKRKDRKHQYLVLGMFSLTAAPRLACS</sequence>
<protein>
    <submittedName>
        <fullName evidence="1">Uncharacterized protein</fullName>
    </submittedName>
</protein>
<name>A0A061RJG0_9CHLO</name>
<reference evidence="1" key="1">
    <citation type="submission" date="2014-05" db="EMBL/GenBank/DDBJ databases">
        <title>The transcriptome of the halophilic microalga Tetraselmis sp. GSL018 isolated from the Great Salt Lake, Utah.</title>
        <authorList>
            <person name="Jinkerson R.E."/>
            <person name="D'Adamo S."/>
            <person name="Posewitz M.C."/>
        </authorList>
    </citation>
    <scope>NUCLEOTIDE SEQUENCE</scope>
    <source>
        <strain evidence="1">GSL018</strain>
    </source>
</reference>
<gene>
    <name evidence="1" type="ORF">TSPGSL018_29773</name>
</gene>